<evidence type="ECO:0000313" key="2">
    <source>
        <dbReference type="Proteomes" id="UP000689195"/>
    </source>
</evidence>
<sequence>MNLDNIFNQSANIGKKANQNASNFKESDYIGDKNQIKESLGIKSRKKY</sequence>
<gene>
    <name evidence="1" type="ORF">PPENT_87.1.T1840002</name>
</gene>
<name>A0A8S1YJH5_9CILI</name>
<proteinExistence type="predicted"/>
<reference evidence="1" key="1">
    <citation type="submission" date="2021-01" db="EMBL/GenBank/DDBJ databases">
        <authorList>
            <consortium name="Genoscope - CEA"/>
            <person name="William W."/>
        </authorList>
    </citation>
    <scope>NUCLEOTIDE SEQUENCE</scope>
</reference>
<protein>
    <submittedName>
        <fullName evidence="1">Uncharacterized protein</fullName>
    </submittedName>
</protein>
<dbReference type="Proteomes" id="UP000689195">
    <property type="component" value="Unassembled WGS sequence"/>
</dbReference>
<dbReference type="EMBL" id="CAJJDO010000184">
    <property type="protein sequence ID" value="CAD8213678.1"/>
    <property type="molecule type" value="Genomic_DNA"/>
</dbReference>
<comment type="caution">
    <text evidence="1">The sequence shown here is derived from an EMBL/GenBank/DDBJ whole genome shotgun (WGS) entry which is preliminary data.</text>
</comment>
<accession>A0A8S1YJH5</accession>
<dbReference type="AlphaFoldDB" id="A0A8S1YJH5"/>
<evidence type="ECO:0000313" key="1">
    <source>
        <dbReference type="EMBL" id="CAD8213678.1"/>
    </source>
</evidence>
<keyword evidence="2" id="KW-1185">Reference proteome</keyword>
<organism evidence="1 2">
    <name type="scientific">Paramecium pentaurelia</name>
    <dbReference type="NCBI Taxonomy" id="43138"/>
    <lineage>
        <taxon>Eukaryota</taxon>
        <taxon>Sar</taxon>
        <taxon>Alveolata</taxon>
        <taxon>Ciliophora</taxon>
        <taxon>Intramacronucleata</taxon>
        <taxon>Oligohymenophorea</taxon>
        <taxon>Peniculida</taxon>
        <taxon>Parameciidae</taxon>
        <taxon>Paramecium</taxon>
    </lineage>
</organism>